<dbReference type="AlphaFoldDB" id="X0U5K3"/>
<organism evidence="2">
    <name type="scientific">marine sediment metagenome</name>
    <dbReference type="NCBI Taxonomy" id="412755"/>
    <lineage>
        <taxon>unclassified sequences</taxon>
        <taxon>metagenomes</taxon>
        <taxon>ecological metagenomes</taxon>
    </lineage>
</organism>
<sequence length="57" mass="6319">IGIKSFPHDFGTYSEVVVYFDDEIEGSQDVALEVEGNTPEAWDKQSRTELKTGGINV</sequence>
<protein>
    <submittedName>
        <fullName evidence="2">Uncharacterized protein</fullName>
    </submittedName>
</protein>
<dbReference type="EMBL" id="BARS01010531">
    <property type="protein sequence ID" value="GAF94626.1"/>
    <property type="molecule type" value="Genomic_DNA"/>
</dbReference>
<evidence type="ECO:0000256" key="1">
    <source>
        <dbReference type="SAM" id="MobiDB-lite"/>
    </source>
</evidence>
<name>X0U5K3_9ZZZZ</name>
<accession>X0U5K3</accession>
<gene>
    <name evidence="2" type="ORF">S01H1_19491</name>
</gene>
<evidence type="ECO:0000313" key="2">
    <source>
        <dbReference type="EMBL" id="GAF94626.1"/>
    </source>
</evidence>
<feature type="non-terminal residue" evidence="2">
    <location>
        <position position="1"/>
    </location>
</feature>
<reference evidence="2" key="1">
    <citation type="journal article" date="2014" name="Front. Microbiol.">
        <title>High frequency of phylogenetically diverse reductive dehalogenase-homologous genes in deep subseafloor sedimentary metagenomes.</title>
        <authorList>
            <person name="Kawai M."/>
            <person name="Futagami T."/>
            <person name="Toyoda A."/>
            <person name="Takaki Y."/>
            <person name="Nishi S."/>
            <person name="Hori S."/>
            <person name="Arai W."/>
            <person name="Tsubouchi T."/>
            <person name="Morono Y."/>
            <person name="Uchiyama I."/>
            <person name="Ito T."/>
            <person name="Fujiyama A."/>
            <person name="Inagaki F."/>
            <person name="Takami H."/>
        </authorList>
    </citation>
    <scope>NUCLEOTIDE SEQUENCE</scope>
    <source>
        <strain evidence="2">Expedition CK06-06</strain>
    </source>
</reference>
<proteinExistence type="predicted"/>
<feature type="region of interest" description="Disordered" evidence="1">
    <location>
        <begin position="37"/>
        <end position="57"/>
    </location>
</feature>
<feature type="compositionally biased region" description="Basic and acidic residues" evidence="1">
    <location>
        <begin position="41"/>
        <end position="50"/>
    </location>
</feature>
<comment type="caution">
    <text evidence="2">The sequence shown here is derived from an EMBL/GenBank/DDBJ whole genome shotgun (WGS) entry which is preliminary data.</text>
</comment>